<reference evidence="2 3" key="1">
    <citation type="submission" date="2021-06" db="EMBL/GenBank/DDBJ databases">
        <title>Caerostris extrusa draft genome.</title>
        <authorList>
            <person name="Kono N."/>
            <person name="Arakawa K."/>
        </authorList>
    </citation>
    <scope>NUCLEOTIDE SEQUENCE [LARGE SCALE GENOMIC DNA]</scope>
</reference>
<feature type="region of interest" description="Disordered" evidence="1">
    <location>
        <begin position="1"/>
        <end position="69"/>
    </location>
</feature>
<evidence type="ECO:0000256" key="1">
    <source>
        <dbReference type="SAM" id="MobiDB-lite"/>
    </source>
</evidence>
<evidence type="ECO:0000313" key="3">
    <source>
        <dbReference type="Proteomes" id="UP001054945"/>
    </source>
</evidence>
<feature type="compositionally biased region" description="Basic and acidic residues" evidence="1">
    <location>
        <begin position="25"/>
        <end position="54"/>
    </location>
</feature>
<gene>
    <name evidence="2" type="ORF">CEXT_473461</name>
</gene>
<sequence>MVSGQSQEAPAFPASRRLRSTFNQRHGDQERQKDPEMSSSQSDDRLNAHLTRDTHIKKRQKRSRKGLASRRPHIEDVLIGHFFPSGRDFRFECSGDVVCPIAFHFSSYIGENALCVCLFVIFEKTVIPPIRDAVLK</sequence>
<proteinExistence type="predicted"/>
<name>A0AAV4V5Z8_CAEEX</name>
<dbReference type="EMBL" id="BPLR01013958">
    <property type="protein sequence ID" value="GIY65089.1"/>
    <property type="molecule type" value="Genomic_DNA"/>
</dbReference>
<accession>A0AAV4V5Z8</accession>
<feature type="compositionally biased region" description="Basic residues" evidence="1">
    <location>
        <begin position="55"/>
        <end position="69"/>
    </location>
</feature>
<dbReference type="Proteomes" id="UP001054945">
    <property type="component" value="Unassembled WGS sequence"/>
</dbReference>
<protein>
    <submittedName>
        <fullName evidence="2">Uncharacterized protein</fullName>
    </submittedName>
</protein>
<comment type="caution">
    <text evidence="2">The sequence shown here is derived from an EMBL/GenBank/DDBJ whole genome shotgun (WGS) entry which is preliminary data.</text>
</comment>
<dbReference type="AlphaFoldDB" id="A0AAV4V5Z8"/>
<organism evidence="2 3">
    <name type="scientific">Caerostris extrusa</name>
    <name type="common">Bark spider</name>
    <name type="synonym">Caerostris bankana</name>
    <dbReference type="NCBI Taxonomy" id="172846"/>
    <lineage>
        <taxon>Eukaryota</taxon>
        <taxon>Metazoa</taxon>
        <taxon>Ecdysozoa</taxon>
        <taxon>Arthropoda</taxon>
        <taxon>Chelicerata</taxon>
        <taxon>Arachnida</taxon>
        <taxon>Araneae</taxon>
        <taxon>Araneomorphae</taxon>
        <taxon>Entelegynae</taxon>
        <taxon>Araneoidea</taxon>
        <taxon>Araneidae</taxon>
        <taxon>Caerostris</taxon>
    </lineage>
</organism>
<keyword evidence="3" id="KW-1185">Reference proteome</keyword>
<evidence type="ECO:0000313" key="2">
    <source>
        <dbReference type="EMBL" id="GIY65089.1"/>
    </source>
</evidence>